<evidence type="ECO:0000259" key="7">
    <source>
        <dbReference type="Pfam" id="PF01435"/>
    </source>
</evidence>
<dbReference type="Proteomes" id="UP001500547">
    <property type="component" value="Unassembled WGS sequence"/>
</dbReference>
<protein>
    <recommendedName>
        <fullName evidence="7">Peptidase M48 domain-containing protein</fullName>
    </recommendedName>
</protein>
<sequence length="258" mass="28293">MRHPASKPVSPAEINALPALMPRSERTRGGRLLGRLTGDRLSRTHRWLLTLLGVALLLTALSHPIERLLGGMIASRIPSSWVYSGSIQSLQRLDAASLAPSQLPEAVQMQIRSRFAALRMPTSNAPLYELVFRRSDRLGPISFALAGGQIVVTDAFVAQHPSEEDLMNALTLQLGHLQHRHALRAITDHSLLSMVRYLVSDDASNGIRLISQEQPVLQHDEHCVAEARSFAEEVMRLNPPPNLALNASGQHVADSLSN</sequence>
<evidence type="ECO:0000313" key="8">
    <source>
        <dbReference type="EMBL" id="GAA5165925.1"/>
    </source>
</evidence>
<keyword evidence="4 6" id="KW-0862">Zinc</keyword>
<keyword evidence="9" id="KW-1185">Reference proteome</keyword>
<dbReference type="InterPro" id="IPR001915">
    <property type="entry name" value="Peptidase_M48"/>
</dbReference>
<evidence type="ECO:0000256" key="4">
    <source>
        <dbReference type="ARBA" id="ARBA00022833"/>
    </source>
</evidence>
<keyword evidence="2" id="KW-0479">Metal-binding</keyword>
<comment type="caution">
    <text evidence="8">The sequence shown here is derived from an EMBL/GenBank/DDBJ whole genome shotgun (WGS) entry which is preliminary data.</text>
</comment>
<evidence type="ECO:0000256" key="6">
    <source>
        <dbReference type="RuleBase" id="RU003983"/>
    </source>
</evidence>
<evidence type="ECO:0000256" key="5">
    <source>
        <dbReference type="ARBA" id="ARBA00023049"/>
    </source>
</evidence>
<keyword evidence="1 6" id="KW-0645">Protease</keyword>
<evidence type="ECO:0000256" key="3">
    <source>
        <dbReference type="ARBA" id="ARBA00022801"/>
    </source>
</evidence>
<evidence type="ECO:0000256" key="2">
    <source>
        <dbReference type="ARBA" id="ARBA00022723"/>
    </source>
</evidence>
<organism evidence="8 9">
    <name type="scientific">Viridibacterium curvum</name>
    <dbReference type="NCBI Taxonomy" id="1101404"/>
    <lineage>
        <taxon>Bacteria</taxon>
        <taxon>Pseudomonadati</taxon>
        <taxon>Pseudomonadota</taxon>
        <taxon>Betaproteobacteria</taxon>
        <taxon>Rhodocyclales</taxon>
        <taxon>Rhodocyclaceae</taxon>
        <taxon>Viridibacterium</taxon>
    </lineage>
</organism>
<accession>A0ABP9QRJ8</accession>
<comment type="cofactor">
    <cofactor evidence="6">
        <name>Zn(2+)</name>
        <dbReference type="ChEBI" id="CHEBI:29105"/>
    </cofactor>
    <text evidence="6">Binds 1 zinc ion per subunit.</text>
</comment>
<feature type="domain" description="Peptidase M48" evidence="7">
    <location>
        <begin position="108"/>
        <end position="200"/>
    </location>
</feature>
<dbReference type="EMBL" id="BAABLD010000008">
    <property type="protein sequence ID" value="GAA5165925.1"/>
    <property type="molecule type" value="Genomic_DNA"/>
</dbReference>
<reference evidence="9" key="1">
    <citation type="journal article" date="2019" name="Int. J. Syst. Evol. Microbiol.">
        <title>The Global Catalogue of Microorganisms (GCM) 10K type strain sequencing project: providing services to taxonomists for standard genome sequencing and annotation.</title>
        <authorList>
            <consortium name="The Broad Institute Genomics Platform"/>
            <consortium name="The Broad Institute Genome Sequencing Center for Infectious Disease"/>
            <person name="Wu L."/>
            <person name="Ma J."/>
        </authorList>
    </citation>
    <scope>NUCLEOTIDE SEQUENCE [LARGE SCALE GENOMIC DNA]</scope>
    <source>
        <strain evidence="9">JCM 18715</strain>
    </source>
</reference>
<keyword evidence="5 6" id="KW-0482">Metalloprotease</keyword>
<name>A0ABP9QRJ8_9RHOO</name>
<gene>
    <name evidence="8" type="ORF">GCM10025770_22260</name>
</gene>
<dbReference type="Pfam" id="PF01435">
    <property type="entry name" value="Peptidase_M48"/>
    <property type="match status" value="1"/>
</dbReference>
<comment type="similarity">
    <text evidence="6">Belongs to the peptidase M48 family.</text>
</comment>
<evidence type="ECO:0000256" key="1">
    <source>
        <dbReference type="ARBA" id="ARBA00022670"/>
    </source>
</evidence>
<evidence type="ECO:0000313" key="9">
    <source>
        <dbReference type="Proteomes" id="UP001500547"/>
    </source>
</evidence>
<keyword evidence="3 6" id="KW-0378">Hydrolase</keyword>
<proteinExistence type="inferred from homology"/>